<evidence type="ECO:0000313" key="3">
    <source>
        <dbReference type="Proteomes" id="UP000318102"/>
    </source>
</evidence>
<dbReference type="Pfam" id="PF04397">
    <property type="entry name" value="LytTR"/>
    <property type="match status" value="1"/>
</dbReference>
<dbReference type="SMART" id="SM00850">
    <property type="entry name" value="LytTR"/>
    <property type="match status" value="1"/>
</dbReference>
<dbReference type="Proteomes" id="UP000318102">
    <property type="component" value="Unassembled WGS sequence"/>
</dbReference>
<accession>A0A559J3F3</accession>
<name>A0A559J3F3_9BACL</name>
<evidence type="ECO:0000259" key="1">
    <source>
        <dbReference type="SMART" id="SM00850"/>
    </source>
</evidence>
<dbReference type="OrthoDB" id="2593448at2"/>
<feature type="domain" description="HTH LytTR-type" evidence="1">
    <location>
        <begin position="139"/>
        <end position="239"/>
    </location>
</feature>
<organism evidence="2 3">
    <name type="scientific">Paenibacillus agilis</name>
    <dbReference type="NCBI Taxonomy" id="3020863"/>
    <lineage>
        <taxon>Bacteria</taxon>
        <taxon>Bacillati</taxon>
        <taxon>Bacillota</taxon>
        <taxon>Bacilli</taxon>
        <taxon>Bacillales</taxon>
        <taxon>Paenibacillaceae</taxon>
        <taxon>Paenibacillus</taxon>
    </lineage>
</organism>
<protein>
    <recommendedName>
        <fullName evidence="1">HTH LytTR-type domain-containing protein</fullName>
    </recommendedName>
</protein>
<dbReference type="GO" id="GO:0003677">
    <property type="term" value="F:DNA binding"/>
    <property type="evidence" value="ECO:0007669"/>
    <property type="project" value="InterPro"/>
</dbReference>
<dbReference type="EMBL" id="VNJK01000001">
    <property type="protein sequence ID" value="TVX94417.1"/>
    <property type="molecule type" value="Genomic_DNA"/>
</dbReference>
<evidence type="ECO:0000313" key="2">
    <source>
        <dbReference type="EMBL" id="TVX94417.1"/>
    </source>
</evidence>
<dbReference type="InterPro" id="IPR007492">
    <property type="entry name" value="LytTR_DNA-bd_dom"/>
</dbReference>
<comment type="caution">
    <text evidence="2">The sequence shown here is derived from an EMBL/GenBank/DDBJ whole genome shotgun (WGS) entry which is preliminary data.</text>
</comment>
<gene>
    <name evidence="2" type="ORF">FPZ44_15960</name>
</gene>
<proteinExistence type="predicted"/>
<reference evidence="2 3" key="1">
    <citation type="submission" date="2019-07" db="EMBL/GenBank/DDBJ databases">
        <authorList>
            <person name="Kim J."/>
        </authorList>
    </citation>
    <scope>NUCLEOTIDE SEQUENCE [LARGE SCALE GENOMIC DNA]</scope>
    <source>
        <strain evidence="2 3">N4</strain>
    </source>
</reference>
<dbReference type="Gene3D" id="2.40.50.1020">
    <property type="entry name" value="LytTr DNA-binding domain"/>
    <property type="match status" value="1"/>
</dbReference>
<sequence>MQEFTTVVAINNEETREKVMACVTSLGSASIHIARSKNRLIQLCMDLEPDLVLTSTLLKEESMIMACHEIHLRGVDPPFLFLQEDATSQPLPQHFVTDKIAVLKQLSAEHIEQGIRRLLPAKVRTNQLKPHLIVCKLKDHSFSIREDTILFVEKISRLYSDIVLTDSSRIRTLSTLKEIYTQAKDLFQSHRSYLVNKLHIQKILPDMLIPGNYSILLHESAFHPPLSRRYYERFLLLNGPEK</sequence>
<dbReference type="AlphaFoldDB" id="A0A559J3F3"/>
<dbReference type="RefSeq" id="WP_144991522.1">
    <property type="nucleotide sequence ID" value="NZ_VNJK01000001.1"/>
</dbReference>
<keyword evidence="3" id="KW-1185">Reference proteome</keyword>